<dbReference type="PANTHER" id="PTHR32309">
    <property type="entry name" value="TYROSINE-PROTEIN KINASE"/>
    <property type="match status" value="1"/>
</dbReference>
<sequence length="551" mass="57793">MDQVSSMPRADVTEVADYAALLGRRWWIIAVSAMLGVAMSALAVVYLPEVYTAEATVLVTATDSNTRDDQVNLETEAGRVRSAEVVGKVRQTLKSGEDPVDLVERLSVTAPQDSGLLEISFQDSTPARASEGANAFATVYLNTRRARVEQRYKQQILALQGQIKSLSEQLKAVPTSNSGQRQYLNGQLQSFSAKLADIQIEAVGVSVGEVIDKATSPEAPTFPRPIMFLPAGLLVGLILGIMAAVLADRSDKQVRAATDLRRVLGVETLLDLPSNPKTVTLGLESARGRVGQRFHELSHGITARLGGGPANQVVLVTGAAEGRGTAVVAANIAAALARTGSDVMLVNADLGSSVSGDLLGVPAASGLAEVLLGTSTLAEAEARAAVPPSLRVIPRGKETDQVIDMIQGERMARVIDSLRDRCRYIVIEAPATTSGADAQALAQHADLALMVVEVPKTRYAEISDGIRQLEQVGAEVLGAVVIPWQAPAAPAAVPAAAAAPAAETVSSRRQEDVRVAGASDEDMKGLVGADEDGLGTAMLPVIKDEPLGFLK</sequence>
<evidence type="ECO:0000256" key="9">
    <source>
        <dbReference type="SAM" id="MobiDB-lite"/>
    </source>
</evidence>
<name>A0A8J3RJS6_9ACTN</name>
<dbReference type="InterPro" id="IPR050445">
    <property type="entry name" value="Bact_polysacc_biosynth/exp"/>
</dbReference>
<keyword evidence="6" id="KW-0067">ATP-binding</keyword>
<proteinExistence type="inferred from homology"/>
<evidence type="ECO:0000256" key="10">
    <source>
        <dbReference type="SAM" id="Phobius"/>
    </source>
</evidence>
<dbReference type="CDD" id="cd05387">
    <property type="entry name" value="BY-kinase"/>
    <property type="match status" value="1"/>
</dbReference>
<keyword evidence="4 10" id="KW-0812">Transmembrane</keyword>
<keyword evidence="3" id="KW-1003">Cell membrane</keyword>
<evidence type="ECO:0000313" key="12">
    <source>
        <dbReference type="EMBL" id="GIH76229.1"/>
    </source>
</evidence>
<keyword evidence="8 10" id="KW-0472">Membrane</keyword>
<comment type="subcellular location">
    <subcellularLocation>
        <location evidence="1">Cell membrane</location>
        <topology evidence="1">Multi-pass membrane protein</topology>
    </subcellularLocation>
</comment>
<evidence type="ECO:0000259" key="11">
    <source>
        <dbReference type="Pfam" id="PF02706"/>
    </source>
</evidence>
<dbReference type="EMBL" id="BOOH01000019">
    <property type="protein sequence ID" value="GIH76229.1"/>
    <property type="molecule type" value="Genomic_DNA"/>
</dbReference>
<evidence type="ECO:0000256" key="2">
    <source>
        <dbReference type="ARBA" id="ARBA00006683"/>
    </source>
</evidence>
<dbReference type="RefSeq" id="WP_203890832.1">
    <property type="nucleotide sequence ID" value="NZ_BOOH01000019.1"/>
</dbReference>
<keyword evidence="5" id="KW-0547">Nucleotide-binding</keyword>
<feature type="transmembrane region" description="Helical" evidence="10">
    <location>
        <begin position="226"/>
        <end position="247"/>
    </location>
</feature>
<dbReference type="PANTHER" id="PTHR32309:SF31">
    <property type="entry name" value="CAPSULAR EXOPOLYSACCHARIDE FAMILY"/>
    <property type="match status" value="1"/>
</dbReference>
<feature type="domain" description="Polysaccharide chain length determinant N-terminal" evidence="11">
    <location>
        <begin position="21"/>
        <end position="73"/>
    </location>
</feature>
<dbReference type="SUPFAM" id="SSF52540">
    <property type="entry name" value="P-loop containing nucleoside triphosphate hydrolases"/>
    <property type="match status" value="1"/>
</dbReference>
<feature type="transmembrane region" description="Helical" evidence="10">
    <location>
        <begin position="26"/>
        <end position="47"/>
    </location>
</feature>
<gene>
    <name evidence="12" type="ORF">Plo01_26580</name>
</gene>
<dbReference type="GO" id="GO:0005886">
    <property type="term" value="C:plasma membrane"/>
    <property type="evidence" value="ECO:0007669"/>
    <property type="project" value="UniProtKB-SubCell"/>
</dbReference>
<keyword evidence="13" id="KW-1185">Reference proteome</keyword>
<dbReference type="Proteomes" id="UP000616724">
    <property type="component" value="Unassembled WGS sequence"/>
</dbReference>
<organism evidence="12 13">
    <name type="scientific">Planobispora longispora</name>
    <dbReference type="NCBI Taxonomy" id="28887"/>
    <lineage>
        <taxon>Bacteria</taxon>
        <taxon>Bacillati</taxon>
        <taxon>Actinomycetota</taxon>
        <taxon>Actinomycetes</taxon>
        <taxon>Streptosporangiales</taxon>
        <taxon>Streptosporangiaceae</taxon>
        <taxon>Planobispora</taxon>
    </lineage>
</organism>
<protein>
    <recommendedName>
        <fullName evidence="11">Polysaccharide chain length determinant N-terminal domain-containing protein</fullName>
    </recommendedName>
</protein>
<evidence type="ECO:0000256" key="8">
    <source>
        <dbReference type="ARBA" id="ARBA00023136"/>
    </source>
</evidence>
<dbReference type="Pfam" id="PF02706">
    <property type="entry name" value="Wzz"/>
    <property type="match status" value="1"/>
</dbReference>
<keyword evidence="7 10" id="KW-1133">Transmembrane helix</keyword>
<comment type="caution">
    <text evidence="12">The sequence shown here is derived from an EMBL/GenBank/DDBJ whole genome shotgun (WGS) entry which is preliminary data.</text>
</comment>
<feature type="region of interest" description="Disordered" evidence="9">
    <location>
        <begin position="500"/>
        <end position="519"/>
    </location>
</feature>
<accession>A0A8J3RJS6</accession>
<evidence type="ECO:0000256" key="3">
    <source>
        <dbReference type="ARBA" id="ARBA00022475"/>
    </source>
</evidence>
<comment type="similarity">
    <text evidence="2">Belongs to the CpsC/CapA family.</text>
</comment>
<dbReference type="AlphaFoldDB" id="A0A8J3RJS6"/>
<evidence type="ECO:0000256" key="5">
    <source>
        <dbReference type="ARBA" id="ARBA00022741"/>
    </source>
</evidence>
<dbReference type="InterPro" id="IPR005702">
    <property type="entry name" value="Wzc-like_C"/>
</dbReference>
<reference evidence="12 13" key="1">
    <citation type="submission" date="2021-01" db="EMBL/GenBank/DDBJ databases">
        <title>Whole genome shotgun sequence of Planobispora longispora NBRC 13918.</title>
        <authorList>
            <person name="Komaki H."/>
            <person name="Tamura T."/>
        </authorList>
    </citation>
    <scope>NUCLEOTIDE SEQUENCE [LARGE SCALE GENOMIC DNA]</scope>
    <source>
        <strain evidence="12 13">NBRC 13918</strain>
    </source>
</reference>
<dbReference type="Gene3D" id="3.40.50.300">
    <property type="entry name" value="P-loop containing nucleotide triphosphate hydrolases"/>
    <property type="match status" value="1"/>
</dbReference>
<evidence type="ECO:0000256" key="6">
    <source>
        <dbReference type="ARBA" id="ARBA00022840"/>
    </source>
</evidence>
<evidence type="ECO:0000313" key="13">
    <source>
        <dbReference type="Proteomes" id="UP000616724"/>
    </source>
</evidence>
<dbReference type="InterPro" id="IPR027417">
    <property type="entry name" value="P-loop_NTPase"/>
</dbReference>
<dbReference type="InterPro" id="IPR003856">
    <property type="entry name" value="LPS_length_determ_N"/>
</dbReference>
<evidence type="ECO:0000256" key="7">
    <source>
        <dbReference type="ARBA" id="ARBA00022989"/>
    </source>
</evidence>
<evidence type="ECO:0000256" key="4">
    <source>
        <dbReference type="ARBA" id="ARBA00022692"/>
    </source>
</evidence>
<evidence type="ECO:0000256" key="1">
    <source>
        <dbReference type="ARBA" id="ARBA00004651"/>
    </source>
</evidence>